<protein>
    <submittedName>
        <fullName evidence="1">Uncharacterized protein</fullName>
    </submittedName>
</protein>
<dbReference type="EMBL" id="BARW01017414">
    <property type="protein sequence ID" value="GAJ01748.1"/>
    <property type="molecule type" value="Genomic_DNA"/>
</dbReference>
<accession>X1T8S0</accession>
<dbReference type="AlphaFoldDB" id="X1T8S0"/>
<proteinExistence type="predicted"/>
<reference evidence="1" key="1">
    <citation type="journal article" date="2014" name="Front. Microbiol.">
        <title>High frequency of phylogenetically diverse reductive dehalogenase-homologous genes in deep subseafloor sedimentary metagenomes.</title>
        <authorList>
            <person name="Kawai M."/>
            <person name="Futagami T."/>
            <person name="Toyoda A."/>
            <person name="Takaki Y."/>
            <person name="Nishi S."/>
            <person name="Hori S."/>
            <person name="Arai W."/>
            <person name="Tsubouchi T."/>
            <person name="Morono Y."/>
            <person name="Uchiyama I."/>
            <person name="Ito T."/>
            <person name="Fujiyama A."/>
            <person name="Inagaki F."/>
            <person name="Takami H."/>
        </authorList>
    </citation>
    <scope>NUCLEOTIDE SEQUENCE</scope>
    <source>
        <strain evidence="1">Expedition CK06-06</strain>
    </source>
</reference>
<evidence type="ECO:0000313" key="1">
    <source>
        <dbReference type="EMBL" id="GAJ01748.1"/>
    </source>
</evidence>
<comment type="caution">
    <text evidence="1">The sequence shown here is derived from an EMBL/GenBank/DDBJ whole genome shotgun (WGS) entry which is preliminary data.</text>
</comment>
<gene>
    <name evidence="1" type="ORF">S12H4_30093</name>
</gene>
<sequence length="182" mass="19721">TFTFEDLVIDLGEDGEKNLYATAQIPGYIVSDFSDPYTFILDTTAPKILGVTVEAEGLLEGDEGTLTITFSEEIAEDSIDFESGLCLWDINIVGTLLYGETGILEDPVASDFDLVLPKVLEVKGKLKVDAIELDPEFTLITVGYDYTDPSCPGGVVLEKYITDLAGNKLLDSVHACILEVAE</sequence>
<feature type="non-terminal residue" evidence="1">
    <location>
        <position position="1"/>
    </location>
</feature>
<organism evidence="1">
    <name type="scientific">marine sediment metagenome</name>
    <dbReference type="NCBI Taxonomy" id="412755"/>
    <lineage>
        <taxon>unclassified sequences</taxon>
        <taxon>metagenomes</taxon>
        <taxon>ecological metagenomes</taxon>
    </lineage>
</organism>
<name>X1T8S0_9ZZZZ</name>